<reference evidence="4 5" key="1">
    <citation type="journal article" date="2014" name="PLoS ONE">
        <title>Global Analysis of Gene Expression Profiles in Physic Nut (Jatropha curcas L.) Seedlings Exposed to Salt Stress.</title>
        <authorList>
            <person name="Zhang L."/>
            <person name="Zhang C."/>
            <person name="Wu P."/>
            <person name="Chen Y."/>
            <person name="Li M."/>
            <person name="Jiang H."/>
            <person name="Wu G."/>
        </authorList>
    </citation>
    <scope>NUCLEOTIDE SEQUENCE [LARGE SCALE GENOMIC DNA]</scope>
    <source>
        <strain evidence="5">cv. GZQX0401</strain>
        <tissue evidence="4">Young leaves</tissue>
    </source>
</reference>
<evidence type="ECO:0008006" key="6">
    <source>
        <dbReference type="Google" id="ProtNLM"/>
    </source>
</evidence>
<dbReference type="Pfam" id="PF01535">
    <property type="entry name" value="PPR"/>
    <property type="match status" value="4"/>
</dbReference>
<dbReference type="NCBIfam" id="TIGR00756">
    <property type="entry name" value="PPR"/>
    <property type="match status" value="4"/>
</dbReference>
<dbReference type="AlphaFoldDB" id="A0A067KQE1"/>
<organism evidence="4 5">
    <name type="scientific">Jatropha curcas</name>
    <name type="common">Barbados nut</name>
    <dbReference type="NCBI Taxonomy" id="180498"/>
    <lineage>
        <taxon>Eukaryota</taxon>
        <taxon>Viridiplantae</taxon>
        <taxon>Streptophyta</taxon>
        <taxon>Embryophyta</taxon>
        <taxon>Tracheophyta</taxon>
        <taxon>Spermatophyta</taxon>
        <taxon>Magnoliopsida</taxon>
        <taxon>eudicotyledons</taxon>
        <taxon>Gunneridae</taxon>
        <taxon>Pentapetalae</taxon>
        <taxon>rosids</taxon>
        <taxon>fabids</taxon>
        <taxon>Malpighiales</taxon>
        <taxon>Euphorbiaceae</taxon>
        <taxon>Crotonoideae</taxon>
        <taxon>Jatropheae</taxon>
        <taxon>Jatropha</taxon>
    </lineage>
</organism>
<keyword evidence="5" id="KW-1185">Reference proteome</keyword>
<dbReference type="Gene3D" id="1.25.40.10">
    <property type="entry name" value="Tetratricopeptide repeat domain"/>
    <property type="match status" value="7"/>
</dbReference>
<dbReference type="InterPro" id="IPR002885">
    <property type="entry name" value="PPR_rpt"/>
</dbReference>
<dbReference type="PROSITE" id="PS51375">
    <property type="entry name" value="PPR"/>
    <property type="match status" value="6"/>
</dbReference>
<evidence type="ECO:0000256" key="2">
    <source>
        <dbReference type="ARBA" id="ARBA00022737"/>
    </source>
</evidence>
<dbReference type="OrthoDB" id="185373at2759"/>
<feature type="repeat" description="PPR" evidence="3">
    <location>
        <begin position="442"/>
        <end position="476"/>
    </location>
</feature>
<name>A0A067KQE1_JATCU</name>
<evidence type="ECO:0000256" key="1">
    <source>
        <dbReference type="ARBA" id="ARBA00007626"/>
    </source>
</evidence>
<sequence>MLPIKQASKSKRALLSSQFLFNNATTIFSITETSSYLPIPPFPTSCFAPLSRYCYYPTAQPISIQPTTFDYSTFGLNAKDVAQSFKKWFKHPNSGLLDLIFDILSRQDEVDEIALSQLGLRVTESLVLEVLNYGFLKGDIFSSLKFFDWAGHQCGFYHTRATYQAVFKILSKSKHMRVMLDYLDSYMRARLSSNDLFGFHSTLVMGYSLAGKPYFALQMFGRMRFQGLDLDACTYHVLLSSLVEENYFEAVDSIVSQISLRGFESHVTHFIVVKSLCKQKMLNEAESYLRQVILNGNSYCLGDAVQVLVDALCQKGNFDKGWQLIEEFRELDSVPMEPAYGTWLKNLVRVGKLDEAVKFMQLKKASESYVPDVFRYNVLLWRLLKENRLAESCDLLLEMMESGISPNRGTMNAALCFCCKAGMVDVALDLYNCKAEFGLSPSSVACNYLIVYLCKEGSIDEAYQVFRNSTQQGYFPGDRTLSILVDALFREGKLDAMKELTFVALEWNFWLSDSMYNKFISALCRARMLEDGYLIHRVFSRMNRVATKSTYSNLIHGFNKLHKLDIVAGLLIEMQDKGHMATRPLLRSVIHGLCGMENPEVQFRHLFDLLISHGQPNYQICNLFIDGAGHAQKPELAREVFEWMQINGIEPNLSTKVLMLQSYLKSERISDALNFFDAMGKRGEINKKLFNSMVVGLCKVNNVNNALSFLWDMRSSGVVPSVQCYEVLIQLLCKQRQYDIAISLLYDLLKTGRHVTSFIGNILLLHSFRNEKLYGAWIRAREMQYETYSYLSVLGHLIGAFSGHVRLNEQIDNLEEVIEQCFPLDVYTYNMLLRRLTMIKMEDACKLFYRICQKGYEPNRWTYDILVHGLFKHGKTDEARRLVDEMFRRGFDLTDGTKRLIG</sequence>
<dbReference type="EMBL" id="KK914525">
    <property type="protein sequence ID" value="KDP34515.1"/>
    <property type="molecule type" value="Genomic_DNA"/>
</dbReference>
<evidence type="ECO:0000313" key="4">
    <source>
        <dbReference type="EMBL" id="KDP34515.1"/>
    </source>
</evidence>
<comment type="similarity">
    <text evidence="1">Belongs to the PPR family. P subfamily.</text>
</comment>
<dbReference type="Pfam" id="PF12854">
    <property type="entry name" value="PPR_1"/>
    <property type="match status" value="1"/>
</dbReference>
<dbReference type="SUPFAM" id="SSF81901">
    <property type="entry name" value="HCP-like"/>
    <property type="match status" value="1"/>
</dbReference>
<protein>
    <recommendedName>
        <fullName evidence="6">Pentacotripeptide-repeat region of PRORP domain-containing protein</fullName>
    </recommendedName>
</protein>
<dbReference type="PANTHER" id="PTHR47941">
    <property type="entry name" value="PENTATRICOPEPTIDE REPEAT-CONTAINING PROTEIN 3, MITOCHONDRIAL"/>
    <property type="match status" value="1"/>
</dbReference>
<keyword evidence="2" id="KW-0677">Repeat</keyword>
<proteinExistence type="inferred from homology"/>
<evidence type="ECO:0000313" key="5">
    <source>
        <dbReference type="Proteomes" id="UP000027138"/>
    </source>
</evidence>
<dbReference type="Proteomes" id="UP000027138">
    <property type="component" value="Unassembled WGS sequence"/>
</dbReference>
<feature type="repeat" description="PPR" evidence="3">
    <location>
        <begin position="617"/>
        <end position="651"/>
    </location>
</feature>
<dbReference type="InterPro" id="IPR011990">
    <property type="entry name" value="TPR-like_helical_dom_sf"/>
</dbReference>
<feature type="repeat" description="PPR" evidence="3">
    <location>
        <begin position="859"/>
        <end position="893"/>
    </location>
</feature>
<dbReference type="Pfam" id="PF13041">
    <property type="entry name" value="PPR_2"/>
    <property type="match status" value="3"/>
</dbReference>
<feature type="repeat" description="PPR" evidence="3">
    <location>
        <begin position="372"/>
        <end position="406"/>
    </location>
</feature>
<gene>
    <name evidence="4" type="ORF">JCGZ_11065</name>
</gene>
<feature type="repeat" description="PPR" evidence="3">
    <location>
        <begin position="407"/>
        <end position="441"/>
    </location>
</feature>
<feature type="repeat" description="PPR" evidence="3">
    <location>
        <begin position="686"/>
        <end position="720"/>
    </location>
</feature>
<evidence type="ECO:0000256" key="3">
    <source>
        <dbReference type="PROSITE-ProRule" id="PRU00708"/>
    </source>
</evidence>
<accession>A0A067KQE1</accession>
<dbReference type="STRING" id="180498.A0A067KQE1"/>